<dbReference type="Pfam" id="PF00557">
    <property type="entry name" value="Peptidase_M24"/>
    <property type="match status" value="1"/>
</dbReference>
<feature type="domain" description="Creatinase N-terminal" evidence="7">
    <location>
        <begin position="15"/>
        <end position="148"/>
    </location>
</feature>
<dbReference type="InterPro" id="IPR036005">
    <property type="entry name" value="Creatinase/aminopeptidase-like"/>
</dbReference>
<dbReference type="EC" id="3.4.11.9" evidence="9"/>
<dbReference type="FunFam" id="3.90.230.10:FF:000007">
    <property type="entry name" value="Xaa-Pro aminopeptidase P"/>
    <property type="match status" value="1"/>
</dbReference>
<comment type="similarity">
    <text evidence="2">Belongs to the peptidase M24B family.</text>
</comment>
<dbReference type="GO" id="GO:0046872">
    <property type="term" value="F:metal ion binding"/>
    <property type="evidence" value="ECO:0007669"/>
    <property type="project" value="UniProtKB-KW"/>
</dbReference>
<evidence type="ECO:0000256" key="5">
    <source>
        <dbReference type="ARBA" id="ARBA00023211"/>
    </source>
</evidence>
<dbReference type="GO" id="GO:0005737">
    <property type="term" value="C:cytoplasm"/>
    <property type="evidence" value="ECO:0007669"/>
    <property type="project" value="UniProtKB-ARBA"/>
</dbReference>
<name>A0A3G2S7S6_MALR7</name>
<dbReference type="Gene3D" id="3.40.350.10">
    <property type="entry name" value="Creatinase/prolidase N-terminal domain"/>
    <property type="match status" value="2"/>
</dbReference>
<evidence type="ECO:0000256" key="3">
    <source>
        <dbReference type="ARBA" id="ARBA00022723"/>
    </source>
</evidence>
<dbReference type="EMBL" id="CP033149">
    <property type="protein sequence ID" value="AYO42097.1"/>
    <property type="molecule type" value="Genomic_DNA"/>
</dbReference>
<dbReference type="InterPro" id="IPR050422">
    <property type="entry name" value="X-Pro_aminopeptidase_P"/>
</dbReference>
<dbReference type="InterPro" id="IPR032416">
    <property type="entry name" value="Peptidase_M24_C"/>
</dbReference>
<dbReference type="InterPro" id="IPR033740">
    <property type="entry name" value="Pept_M24B"/>
</dbReference>
<dbReference type="Pfam" id="PF16188">
    <property type="entry name" value="Peptidase_M24_C"/>
    <property type="match status" value="1"/>
</dbReference>
<dbReference type="SUPFAM" id="SSF55920">
    <property type="entry name" value="Creatinase/aminopeptidase"/>
    <property type="match status" value="1"/>
</dbReference>
<accession>A0A3G2S7S6</accession>
<sequence>MGAVSTGVVRTASLVEQLRERMRVHQLQAYIVPSEDEHASEYPSDADLLRGHITGFNGSAGCALVTLKEALLFTDGRYFLQASQQLEPGVWSLMRAGEPGVPTWDEWLVENMEPHSRVGVDPKLISAGEAQALRSALDEASSSSLVPLAENLVAQVWTDRPSRPHEPVFALPDSITGRAFTSKIQALRDEVQKKRASGFVATMLDEVAWLFNLRGSDVPFNPVFFAFAIVTLDTCTLYIHESQLTHEVRAHLGSHVAIRPYEAFYDDLRALNERVLIGKRASWAVYDALGGKARITRSILVDHKSIKNDRELDGFREAHIRDGAALVSFFAWLEEALTSGQTVTETQAADQLEAFRAQQPDFRGLSFPTISSTGPNGAIIHYAPPEKGSPPVDANDLYVCDSGAHFAFGTTDVTRTFHFGSPTAEQRRCFTRVLQGHIAIDQLIFPVNVTGYVIDALARAPGWRDHLEYRHGTGHGVGHYLNVHEPPMGIGMRAVFNETGLQAGMVLSNEPGYYLDGHWGIRIENLVIVRPHTLPDGVSEPPTSKGFLRFEHITLCPIQTRLIDTDLLSPSEIAWVNAYHDEVLAKLRPRLEKDVRALRWLEKECAHI</sequence>
<evidence type="ECO:0000259" key="8">
    <source>
        <dbReference type="Pfam" id="PF16188"/>
    </source>
</evidence>
<dbReference type="PANTHER" id="PTHR43763:SF6">
    <property type="entry name" value="XAA-PRO AMINOPEPTIDASE 1"/>
    <property type="match status" value="1"/>
</dbReference>
<dbReference type="Proteomes" id="UP000269793">
    <property type="component" value="Chromosome II"/>
</dbReference>
<keyword evidence="10" id="KW-1185">Reference proteome</keyword>
<feature type="domain" description="Peptidase M24 C-terminal" evidence="8">
    <location>
        <begin position="546"/>
        <end position="608"/>
    </location>
</feature>
<dbReference type="VEuPathDB" id="FungiDB:DNF11_1147"/>
<evidence type="ECO:0000256" key="2">
    <source>
        <dbReference type="ARBA" id="ARBA00008766"/>
    </source>
</evidence>
<evidence type="ECO:0000259" key="6">
    <source>
        <dbReference type="Pfam" id="PF00557"/>
    </source>
</evidence>
<dbReference type="InterPro" id="IPR029149">
    <property type="entry name" value="Creatin/AminoP/Spt16_N"/>
</dbReference>
<dbReference type="Gene3D" id="3.90.230.10">
    <property type="entry name" value="Creatinase/methionine aminopeptidase superfamily"/>
    <property type="match status" value="1"/>
</dbReference>
<dbReference type="FunFam" id="3.40.350.10:FF:000003">
    <property type="entry name" value="Xaa-pro aminopeptidase P"/>
    <property type="match status" value="1"/>
</dbReference>
<organism evidence="9 10">
    <name type="scientific">Malassezia restricta (strain ATCC 96810 / NBRC 103918 / CBS 7877)</name>
    <name type="common">Seborrheic dermatitis infection agent</name>
    <dbReference type="NCBI Taxonomy" id="425264"/>
    <lineage>
        <taxon>Eukaryota</taxon>
        <taxon>Fungi</taxon>
        <taxon>Dikarya</taxon>
        <taxon>Basidiomycota</taxon>
        <taxon>Ustilaginomycotina</taxon>
        <taxon>Malasseziomycetes</taxon>
        <taxon>Malasseziales</taxon>
        <taxon>Malasseziaceae</taxon>
        <taxon>Malassezia</taxon>
    </lineage>
</organism>
<keyword evidence="4 9" id="KW-0378">Hydrolase</keyword>
<evidence type="ECO:0000259" key="7">
    <source>
        <dbReference type="Pfam" id="PF01321"/>
    </source>
</evidence>
<evidence type="ECO:0000256" key="4">
    <source>
        <dbReference type="ARBA" id="ARBA00022801"/>
    </source>
</evidence>
<dbReference type="STRING" id="425264.A0A3G2S7S6"/>
<keyword evidence="5" id="KW-0464">Manganese</keyword>
<dbReference type="Pfam" id="PF01321">
    <property type="entry name" value="Creatinase_N"/>
    <property type="match status" value="1"/>
</dbReference>
<dbReference type="InterPro" id="IPR000587">
    <property type="entry name" value="Creatinase_N"/>
</dbReference>
<protein>
    <submittedName>
        <fullName evidence="9">Putative Xaa-Pro aminopeptidase P</fullName>
        <ecNumber evidence="9">3.4.11.9</ecNumber>
    </submittedName>
</protein>
<reference evidence="9 10" key="1">
    <citation type="submission" date="2018-10" db="EMBL/GenBank/DDBJ databases">
        <title>Complete genome sequence of Malassezia restricta CBS 7877.</title>
        <authorList>
            <person name="Morand S.C."/>
            <person name="Bertignac M."/>
            <person name="Iltis A."/>
            <person name="Kolder I."/>
            <person name="Pirovano W."/>
            <person name="Jourdain R."/>
            <person name="Clavaud C."/>
        </authorList>
    </citation>
    <scope>NUCLEOTIDE SEQUENCE [LARGE SCALE GENOMIC DNA]</scope>
    <source>
        <strain evidence="9 10">CBS 7877</strain>
    </source>
</reference>
<evidence type="ECO:0000256" key="1">
    <source>
        <dbReference type="ARBA" id="ARBA00001936"/>
    </source>
</evidence>
<dbReference type="CDD" id="cd01085">
    <property type="entry name" value="APP"/>
    <property type="match status" value="1"/>
</dbReference>
<dbReference type="AlphaFoldDB" id="A0A3G2S7S6"/>
<dbReference type="Pfam" id="PF16189">
    <property type="entry name" value="Creatinase_N_2"/>
    <property type="match status" value="1"/>
</dbReference>
<feature type="domain" description="Peptidase M24" evidence="6">
    <location>
        <begin position="314"/>
        <end position="530"/>
    </location>
</feature>
<proteinExistence type="inferred from homology"/>
<keyword evidence="9" id="KW-0645">Protease</keyword>
<comment type="cofactor">
    <cofactor evidence="1">
        <name>Mn(2+)</name>
        <dbReference type="ChEBI" id="CHEBI:29035"/>
    </cofactor>
</comment>
<dbReference type="GO" id="GO:0070006">
    <property type="term" value="F:metalloaminopeptidase activity"/>
    <property type="evidence" value="ECO:0007669"/>
    <property type="project" value="InterPro"/>
</dbReference>
<keyword evidence="9" id="KW-0031">Aminopeptidase</keyword>
<dbReference type="InterPro" id="IPR000994">
    <property type="entry name" value="Pept_M24"/>
</dbReference>
<dbReference type="PANTHER" id="PTHR43763">
    <property type="entry name" value="XAA-PRO AMINOPEPTIDASE 1"/>
    <property type="match status" value="1"/>
</dbReference>
<dbReference type="OrthoDB" id="9995434at2759"/>
<evidence type="ECO:0000313" key="9">
    <source>
        <dbReference type="EMBL" id="AYO42097.1"/>
    </source>
</evidence>
<dbReference type="SUPFAM" id="SSF53092">
    <property type="entry name" value="Creatinase/prolidase N-terminal domain"/>
    <property type="match status" value="1"/>
</dbReference>
<gene>
    <name evidence="9" type="primary">AMPP_1</name>
    <name evidence="9" type="ORF">DNF11_1147</name>
</gene>
<keyword evidence="3" id="KW-0479">Metal-binding</keyword>
<evidence type="ECO:0000313" key="10">
    <source>
        <dbReference type="Proteomes" id="UP000269793"/>
    </source>
</evidence>